<dbReference type="Proteomes" id="UP000838412">
    <property type="component" value="Chromosome 7"/>
</dbReference>
<organism evidence="4 5">
    <name type="scientific">Branchiostoma lanceolatum</name>
    <name type="common">Common lancelet</name>
    <name type="synonym">Amphioxus lanceolatum</name>
    <dbReference type="NCBI Taxonomy" id="7740"/>
    <lineage>
        <taxon>Eukaryota</taxon>
        <taxon>Metazoa</taxon>
        <taxon>Chordata</taxon>
        <taxon>Cephalochordata</taxon>
        <taxon>Leptocardii</taxon>
        <taxon>Amphioxiformes</taxon>
        <taxon>Branchiostomatidae</taxon>
        <taxon>Branchiostoma</taxon>
    </lineage>
</organism>
<dbReference type="PANTHER" id="PTHR22901:SF0">
    <property type="entry name" value="SIALATE O-ACETYLESTERASE"/>
    <property type="match status" value="1"/>
</dbReference>
<keyword evidence="5" id="KW-1185">Reference proteome</keyword>
<dbReference type="InterPro" id="IPR039329">
    <property type="entry name" value="SIAE"/>
</dbReference>
<dbReference type="AlphaFoldDB" id="A0A8K0EZY0"/>
<keyword evidence="2" id="KW-0812">Transmembrane</keyword>
<dbReference type="PANTHER" id="PTHR22901">
    <property type="entry name" value="SIALATE O-ACETYLESTERASE"/>
    <property type="match status" value="1"/>
</dbReference>
<sequence>MEDTTEDEGITVTSGLLQHDEFPYQVSVVEPKSGTTSKRLLLTVVAVGILVAVTVVVAVIVVSTHYSTNNNTTEPDTFNWASYYGNHMVLQQGPHRAVLWGYGEVGATVSVSVDASGSVISTMVQKGKVGRGVWKVALDPMPPGGPHRIQGVHNINGTSQRMFLEDVLFGDVWLCSGQSNMEFTVRQGLHASQEIAEAANFPDIRLFTVQRMQSDKPLDDLDKILQPWAVASSDSVGGAPWKYFSAVCWFFGRDLYNHLGYPIGLVATSWSATSIEMWSPPQVLDDCNITLSHSEELEELDAGRSSEHSVLWNAMIHPLLNMTIMGAIWYQGEANTHWPDTYSCTFPGMIDSWRKEWYMGTGGHTDRHFPFGFVQISTVELGETNMGYPAIRWHQTADYGYVPNPAMPNVFMAVAVDLVDLESPFGSIHPRDKQDVASRLVLGARAVAYDETKVTFQGPRPVSVTVDPEKKTVRRIYPESLNITVKSNNGFEVCCSPDLSQCSMTSQQWVPVPIVCCSPDLSQCSMTSQQWVPVPIVCCSPDLSQCSMTSQQWVPVPIVCCSPDLSQCSMTSQQWVPVPIVCCSPDLFQCSMTSQEWVPVPIVFHTSYSITLQLSQDCWENVTYIRYLWRQWPCDFKECAVYSAENDLPEAPFFGCMLEPDKKPPC</sequence>
<reference evidence="4" key="1">
    <citation type="submission" date="2022-01" db="EMBL/GenBank/DDBJ databases">
        <authorList>
            <person name="Braso-Vives M."/>
        </authorList>
    </citation>
    <scope>NUCLEOTIDE SEQUENCE</scope>
</reference>
<dbReference type="OrthoDB" id="42638at2759"/>
<evidence type="ECO:0000256" key="1">
    <source>
        <dbReference type="ARBA" id="ARBA00022801"/>
    </source>
</evidence>
<dbReference type="GO" id="GO:0001681">
    <property type="term" value="F:sialate O-acetylesterase activity"/>
    <property type="evidence" value="ECO:0007669"/>
    <property type="project" value="InterPro"/>
</dbReference>
<dbReference type="EMBL" id="OV696692">
    <property type="protein sequence ID" value="CAH1269373.1"/>
    <property type="molecule type" value="Genomic_DNA"/>
</dbReference>
<evidence type="ECO:0000313" key="4">
    <source>
        <dbReference type="EMBL" id="CAH1269373.1"/>
    </source>
</evidence>
<feature type="transmembrane region" description="Helical" evidence="2">
    <location>
        <begin position="40"/>
        <end position="62"/>
    </location>
</feature>
<protein>
    <submittedName>
        <fullName evidence="4">SIAE protein</fullName>
    </submittedName>
</protein>
<proteinExistence type="predicted"/>
<dbReference type="Pfam" id="PF03629">
    <property type="entry name" value="SASA"/>
    <property type="match status" value="1"/>
</dbReference>
<name>A0A8K0EZY0_BRALA</name>
<evidence type="ECO:0000259" key="3">
    <source>
        <dbReference type="Pfam" id="PF03629"/>
    </source>
</evidence>
<evidence type="ECO:0000313" key="5">
    <source>
        <dbReference type="Proteomes" id="UP000838412"/>
    </source>
</evidence>
<evidence type="ECO:0000256" key="2">
    <source>
        <dbReference type="SAM" id="Phobius"/>
    </source>
</evidence>
<gene>
    <name evidence="4" type="primary">SIAE</name>
    <name evidence="4" type="ORF">BLAG_LOCUS22037</name>
</gene>
<feature type="domain" description="Sialate O-acetylesterase" evidence="3">
    <location>
        <begin position="171"/>
        <end position="357"/>
    </location>
</feature>
<keyword evidence="2" id="KW-1133">Transmembrane helix</keyword>
<dbReference type="SUPFAM" id="SSF52266">
    <property type="entry name" value="SGNH hydrolase"/>
    <property type="match status" value="1"/>
</dbReference>
<dbReference type="Gene3D" id="3.40.50.1110">
    <property type="entry name" value="SGNH hydrolase"/>
    <property type="match status" value="1"/>
</dbReference>
<dbReference type="InterPro" id="IPR036514">
    <property type="entry name" value="SGNH_hydro_sf"/>
</dbReference>
<keyword evidence="2" id="KW-0472">Membrane</keyword>
<accession>A0A8K0EZY0</accession>
<keyword evidence="1" id="KW-0378">Hydrolase</keyword>
<dbReference type="GO" id="GO:0005975">
    <property type="term" value="P:carbohydrate metabolic process"/>
    <property type="evidence" value="ECO:0007669"/>
    <property type="project" value="TreeGrafter"/>
</dbReference>
<dbReference type="InterPro" id="IPR005181">
    <property type="entry name" value="SASA"/>
</dbReference>